<dbReference type="EMBL" id="WKMW01000021">
    <property type="protein sequence ID" value="MRY86177.1"/>
    <property type="molecule type" value="Genomic_DNA"/>
</dbReference>
<organism evidence="6 10">
    <name type="scientific">Parabacteroides distasonis</name>
    <dbReference type="NCBI Taxonomy" id="823"/>
    <lineage>
        <taxon>Bacteria</taxon>
        <taxon>Pseudomonadati</taxon>
        <taxon>Bacteroidota</taxon>
        <taxon>Bacteroidia</taxon>
        <taxon>Bacteroidales</taxon>
        <taxon>Tannerellaceae</taxon>
        <taxon>Parabacteroides</taxon>
    </lineage>
</organism>
<accession>A0A174NWF0</accession>
<dbReference type="InterPro" id="IPR017937">
    <property type="entry name" value="Thioredoxin_CS"/>
</dbReference>
<dbReference type="PROSITE" id="PS51352">
    <property type="entry name" value="THIOREDOXIN_2"/>
    <property type="match status" value="1"/>
</dbReference>
<dbReference type="PANTHER" id="PTHR42852:SF6">
    <property type="entry name" value="THIOL:DISULFIDE INTERCHANGE PROTEIN DSBE"/>
    <property type="match status" value="1"/>
</dbReference>
<evidence type="ECO:0000313" key="12">
    <source>
        <dbReference type="Proteomes" id="UP000471216"/>
    </source>
</evidence>
<evidence type="ECO:0000313" key="13">
    <source>
        <dbReference type="Proteomes" id="UP000501982"/>
    </source>
</evidence>
<dbReference type="CDD" id="cd02966">
    <property type="entry name" value="TlpA_like_family"/>
    <property type="match status" value="1"/>
</dbReference>
<dbReference type="GO" id="GO:0017004">
    <property type="term" value="P:cytochrome complex assembly"/>
    <property type="evidence" value="ECO:0007669"/>
    <property type="project" value="UniProtKB-KW"/>
</dbReference>
<evidence type="ECO:0000256" key="1">
    <source>
        <dbReference type="ARBA" id="ARBA00004196"/>
    </source>
</evidence>
<keyword evidence="3" id="KW-1015">Disulfide bond</keyword>
<protein>
    <submittedName>
        <fullName evidence="9">AhpC/TSA family protein</fullName>
    </submittedName>
    <submittedName>
        <fullName evidence="7">Redoxin domain-containing protein</fullName>
    </submittedName>
    <submittedName>
        <fullName evidence="6">Thiol-disulfide oxidoreductase resA</fullName>
    </submittedName>
</protein>
<evidence type="ECO:0000313" key="7">
    <source>
        <dbReference type="EMBL" id="MRY86177.1"/>
    </source>
</evidence>
<dbReference type="RefSeq" id="WP_057326369.1">
    <property type="nucleotide sequence ID" value="NZ_CP051672.1"/>
</dbReference>
<sequence length="327" mass="36709">MKQFCMMALAGLLVVGCQEVPKGYVINGEVENMPDGKIYLKSFRNKMFFDVDTAEVKDGKFTFKGEVDQPLLFGLATENMNYPVQLFLENTDMNVKIGNDGETITVRNSPVNDIFQENAEKVFEEGYDIDSLISKCPDSPAAAFYLYRYFTYQLSLDDLKATRAKISPALANSPYVKDLDGIIKQLEHVQIGQVAPEFSLPDTAGVSVSLSDFRGKYVLLDFWASWCPPCRKENPNVVNAFQQYKDKNFTIVGISLDKDKAKWQKAIADDHLTWTHVSDLKYWDSEIPALYGVRGIPANALLDPNGVIIAKNITGEDLQNTLKEVIK</sequence>
<dbReference type="PROSITE" id="PS51257">
    <property type="entry name" value="PROKAR_LIPOPROTEIN"/>
    <property type="match status" value="1"/>
</dbReference>
<dbReference type="Proteomes" id="UP000450599">
    <property type="component" value="Unassembled WGS sequence"/>
</dbReference>
<dbReference type="InterPro" id="IPR013766">
    <property type="entry name" value="Thioredoxin_domain"/>
</dbReference>
<feature type="domain" description="Thioredoxin" evidence="5">
    <location>
        <begin position="189"/>
        <end position="327"/>
    </location>
</feature>
<dbReference type="Pfam" id="PF00578">
    <property type="entry name" value="AhpC-TSA"/>
    <property type="match status" value="1"/>
</dbReference>
<evidence type="ECO:0000313" key="11">
    <source>
        <dbReference type="Proteomes" id="UP000450599"/>
    </source>
</evidence>
<gene>
    <name evidence="6" type="primary">resA_2</name>
    <name evidence="6" type="ORF">ERS852560_03124</name>
    <name evidence="8" type="ORF">GKD54_18060</name>
    <name evidence="7" type="ORF">GKD58_18305</name>
    <name evidence="9" type="ORF">HHO38_09110</name>
</gene>
<evidence type="ECO:0000256" key="4">
    <source>
        <dbReference type="ARBA" id="ARBA00023284"/>
    </source>
</evidence>
<dbReference type="Proteomes" id="UP000501982">
    <property type="component" value="Chromosome"/>
</dbReference>
<proteinExistence type="predicted"/>
<evidence type="ECO:0000313" key="9">
    <source>
        <dbReference type="EMBL" id="QJE28488.1"/>
    </source>
</evidence>
<dbReference type="EMBL" id="CP051672">
    <property type="protein sequence ID" value="QJE28488.1"/>
    <property type="molecule type" value="Genomic_DNA"/>
</dbReference>
<dbReference type="EMBL" id="CZBM01000014">
    <property type="protein sequence ID" value="CUQ46529.1"/>
    <property type="molecule type" value="Genomic_DNA"/>
</dbReference>
<comment type="subcellular location">
    <subcellularLocation>
        <location evidence="1">Cell envelope</location>
    </subcellularLocation>
</comment>
<dbReference type="InterPro" id="IPR000866">
    <property type="entry name" value="AhpC/TSA"/>
</dbReference>
<dbReference type="AlphaFoldDB" id="A0A174NWF0"/>
<keyword evidence="4" id="KW-0676">Redox-active center</keyword>
<evidence type="ECO:0000313" key="8">
    <source>
        <dbReference type="EMBL" id="MRZ08074.1"/>
    </source>
</evidence>
<dbReference type="Gene3D" id="3.40.30.10">
    <property type="entry name" value="Glutaredoxin"/>
    <property type="match status" value="1"/>
</dbReference>
<dbReference type="PANTHER" id="PTHR42852">
    <property type="entry name" value="THIOL:DISULFIDE INTERCHANGE PROTEIN DSBE"/>
    <property type="match status" value="1"/>
</dbReference>
<reference evidence="9 13" key="3">
    <citation type="submission" date="2020-04" db="EMBL/GenBank/DDBJ databases">
        <title>Complete Genomes and Methylome analysis of CBBP consortium that reverse antibiotic-induced susceptibility to vancomycin-resistant Enterococcus faecium infection.</title>
        <authorList>
            <person name="Fomenkov A."/>
            <person name="Zhang Z."/>
            <person name="Pamer E."/>
            <person name="Roberts R.J."/>
        </authorList>
    </citation>
    <scope>NUCLEOTIDE SEQUENCE [LARGE SCALE GENOMIC DNA]</scope>
    <source>
        <strain evidence="13">CBBP</strain>
        <strain evidence="9">CBBP-1</strain>
    </source>
</reference>
<dbReference type="SUPFAM" id="SSF52833">
    <property type="entry name" value="Thioredoxin-like"/>
    <property type="match status" value="1"/>
</dbReference>
<dbReference type="Pfam" id="PF14289">
    <property type="entry name" value="DUF4369"/>
    <property type="match status" value="1"/>
</dbReference>
<name>A0A174NWF0_PARDI</name>
<evidence type="ECO:0000256" key="3">
    <source>
        <dbReference type="ARBA" id="ARBA00023157"/>
    </source>
</evidence>
<dbReference type="Proteomes" id="UP000095332">
    <property type="component" value="Unassembled WGS sequence"/>
</dbReference>
<reference evidence="6 10" key="1">
    <citation type="submission" date="2015-09" db="EMBL/GenBank/DDBJ databases">
        <authorList>
            <consortium name="Pathogen Informatics"/>
        </authorList>
    </citation>
    <scope>NUCLEOTIDE SEQUENCE [LARGE SCALE GENOMIC DNA]</scope>
    <source>
        <strain evidence="6 10">2789STDY5834948</strain>
    </source>
</reference>
<evidence type="ECO:0000259" key="5">
    <source>
        <dbReference type="PROSITE" id="PS51352"/>
    </source>
</evidence>
<keyword evidence="2" id="KW-0201">Cytochrome c-type biogenesis</keyword>
<evidence type="ECO:0000313" key="6">
    <source>
        <dbReference type="EMBL" id="CUQ46529.1"/>
    </source>
</evidence>
<dbReference type="Proteomes" id="UP000471216">
    <property type="component" value="Unassembled WGS sequence"/>
</dbReference>
<evidence type="ECO:0000256" key="2">
    <source>
        <dbReference type="ARBA" id="ARBA00022748"/>
    </source>
</evidence>
<dbReference type="PROSITE" id="PS00194">
    <property type="entry name" value="THIOREDOXIN_1"/>
    <property type="match status" value="1"/>
</dbReference>
<dbReference type="InterPro" id="IPR036249">
    <property type="entry name" value="Thioredoxin-like_sf"/>
</dbReference>
<dbReference type="GO" id="GO:0016491">
    <property type="term" value="F:oxidoreductase activity"/>
    <property type="evidence" value="ECO:0007669"/>
    <property type="project" value="InterPro"/>
</dbReference>
<evidence type="ECO:0000313" key="10">
    <source>
        <dbReference type="Proteomes" id="UP000095332"/>
    </source>
</evidence>
<dbReference type="EMBL" id="WKMX01000019">
    <property type="protein sequence ID" value="MRZ08074.1"/>
    <property type="molecule type" value="Genomic_DNA"/>
</dbReference>
<reference evidence="11 12" key="2">
    <citation type="journal article" date="2019" name="Nat. Med.">
        <title>A library of human gut bacterial isolates paired with longitudinal multiomics data enables mechanistic microbiome research.</title>
        <authorList>
            <person name="Poyet M."/>
            <person name="Groussin M."/>
            <person name="Gibbons S.M."/>
            <person name="Avila-Pacheco J."/>
            <person name="Jiang X."/>
            <person name="Kearney S.M."/>
            <person name="Perrotta A.R."/>
            <person name="Berdy B."/>
            <person name="Zhao S."/>
            <person name="Lieberman T.D."/>
            <person name="Swanson P.K."/>
            <person name="Smith M."/>
            <person name="Roesemann S."/>
            <person name="Alexander J.E."/>
            <person name="Rich S.A."/>
            <person name="Livny J."/>
            <person name="Vlamakis H."/>
            <person name="Clish C."/>
            <person name="Bullock K."/>
            <person name="Deik A."/>
            <person name="Scott J."/>
            <person name="Pierce K.A."/>
            <person name="Xavier R.J."/>
            <person name="Alm E.J."/>
        </authorList>
    </citation>
    <scope>NUCLEOTIDE SEQUENCE [LARGE SCALE GENOMIC DNA]</scope>
    <source>
        <strain evidence="8 12">BIOML-A10</strain>
        <strain evidence="7 11">BIOML-A11</strain>
    </source>
</reference>
<dbReference type="InterPro" id="IPR050553">
    <property type="entry name" value="Thioredoxin_ResA/DsbE_sf"/>
</dbReference>
<dbReference type="InterPro" id="IPR025380">
    <property type="entry name" value="DUF4369"/>
</dbReference>
<dbReference type="GO" id="GO:0030313">
    <property type="term" value="C:cell envelope"/>
    <property type="evidence" value="ECO:0007669"/>
    <property type="project" value="UniProtKB-SubCell"/>
</dbReference>
<dbReference type="GO" id="GO:0016209">
    <property type="term" value="F:antioxidant activity"/>
    <property type="evidence" value="ECO:0007669"/>
    <property type="project" value="InterPro"/>
</dbReference>